<dbReference type="InterPro" id="IPR007813">
    <property type="entry name" value="PilN"/>
</dbReference>
<keyword evidence="1" id="KW-1133">Transmembrane helix</keyword>
<keyword evidence="1" id="KW-0812">Transmembrane</keyword>
<organism evidence="2 3">
    <name type="scientific">candidate division WS6 bacterium RIFOXYB1_FULL_33_14</name>
    <dbReference type="NCBI Taxonomy" id="1817896"/>
    <lineage>
        <taxon>Bacteria</taxon>
        <taxon>Candidatus Dojkabacteria</taxon>
    </lineage>
</organism>
<protein>
    <submittedName>
        <fullName evidence="2">Uncharacterized protein</fullName>
    </submittedName>
</protein>
<evidence type="ECO:0000256" key="1">
    <source>
        <dbReference type="SAM" id="Phobius"/>
    </source>
</evidence>
<name>A0A1F4UH06_9BACT</name>
<sequence length="185" mass="20607">MITGKKEDKSINFLQPVGASESVVFTSVNWLATIGKNLLLVVQIVVLVVFALRIVMDGKNNDLTSKINSQVGILENETWKKNALKYENLQNLMSDIKLIGAEQDLNSNLISEILSAIPLTLNLENISFSNGRVSLSLKTTDFKALKNYEDALKNNTYYTDVKFNISKTGDELEVSVSFNIKEEVT</sequence>
<evidence type="ECO:0000313" key="3">
    <source>
        <dbReference type="Proteomes" id="UP000177434"/>
    </source>
</evidence>
<reference evidence="2 3" key="1">
    <citation type="journal article" date="2016" name="Nat. Commun.">
        <title>Thousands of microbial genomes shed light on interconnected biogeochemical processes in an aquifer system.</title>
        <authorList>
            <person name="Anantharaman K."/>
            <person name="Brown C.T."/>
            <person name="Hug L.A."/>
            <person name="Sharon I."/>
            <person name="Castelle C.J."/>
            <person name="Probst A.J."/>
            <person name="Thomas B.C."/>
            <person name="Singh A."/>
            <person name="Wilkins M.J."/>
            <person name="Karaoz U."/>
            <person name="Brodie E.L."/>
            <person name="Williams K.H."/>
            <person name="Hubbard S.S."/>
            <person name="Banfield J.F."/>
        </authorList>
    </citation>
    <scope>NUCLEOTIDE SEQUENCE [LARGE SCALE GENOMIC DNA]</scope>
</reference>
<feature type="transmembrane region" description="Helical" evidence="1">
    <location>
        <begin position="38"/>
        <end position="56"/>
    </location>
</feature>
<dbReference type="AlphaFoldDB" id="A0A1F4UH06"/>
<gene>
    <name evidence="2" type="ORF">A2400_00725</name>
</gene>
<accession>A0A1F4UH06</accession>
<proteinExistence type="predicted"/>
<comment type="caution">
    <text evidence="2">The sequence shown here is derived from an EMBL/GenBank/DDBJ whole genome shotgun (WGS) entry which is preliminary data.</text>
</comment>
<dbReference type="Pfam" id="PF05137">
    <property type="entry name" value="PilN"/>
    <property type="match status" value="1"/>
</dbReference>
<dbReference type="EMBL" id="MEUN01000073">
    <property type="protein sequence ID" value="OGC44248.1"/>
    <property type="molecule type" value="Genomic_DNA"/>
</dbReference>
<evidence type="ECO:0000313" key="2">
    <source>
        <dbReference type="EMBL" id="OGC44248.1"/>
    </source>
</evidence>
<dbReference type="Proteomes" id="UP000177434">
    <property type="component" value="Unassembled WGS sequence"/>
</dbReference>
<keyword evidence="1" id="KW-0472">Membrane</keyword>